<accession>V9E4Q8</accession>
<feature type="domain" description="Helicase C-terminal" evidence="5">
    <location>
        <begin position="134"/>
        <end position="231"/>
    </location>
</feature>
<comment type="caution">
    <text evidence="6">The sequence shown here is derived from an EMBL/GenBank/DDBJ whole genome shotgun (WGS) entry which is preliminary data.</text>
</comment>
<dbReference type="GO" id="GO:0005634">
    <property type="term" value="C:nucleus"/>
    <property type="evidence" value="ECO:0007669"/>
    <property type="project" value="TreeGrafter"/>
</dbReference>
<reference evidence="6 7" key="1">
    <citation type="submission" date="2013-11" db="EMBL/GenBank/DDBJ databases">
        <title>The Genome Sequence of Phytophthora parasitica P1569.</title>
        <authorList>
            <consortium name="The Broad Institute Genomics Platform"/>
            <person name="Russ C."/>
            <person name="Tyler B."/>
            <person name="Panabieres F."/>
            <person name="Shan W."/>
            <person name="Tripathy S."/>
            <person name="Grunwald N."/>
            <person name="Machado M."/>
            <person name="Johnson C.S."/>
            <person name="Arredondo F."/>
            <person name="Hong C."/>
            <person name="Coffey M."/>
            <person name="Young S.K."/>
            <person name="Zeng Q."/>
            <person name="Gargeya S."/>
            <person name="Fitzgerald M."/>
            <person name="Abouelleil A."/>
            <person name="Alvarado L."/>
            <person name="Chapman S.B."/>
            <person name="Gainer-Dewar J."/>
            <person name="Goldberg J."/>
            <person name="Griggs A."/>
            <person name="Gujja S."/>
            <person name="Hansen M."/>
            <person name="Howarth C."/>
            <person name="Imamovic A."/>
            <person name="Ireland A."/>
            <person name="Larimer J."/>
            <person name="McCowan C."/>
            <person name="Murphy C."/>
            <person name="Pearson M."/>
            <person name="Poon T.W."/>
            <person name="Priest M."/>
            <person name="Roberts A."/>
            <person name="Saif S."/>
            <person name="Shea T."/>
            <person name="Sykes S."/>
            <person name="Wortman J."/>
            <person name="Nusbaum C."/>
            <person name="Birren B."/>
        </authorList>
    </citation>
    <scope>NUCLEOTIDE SEQUENCE [LARGE SCALE GENOMIC DNA]</scope>
    <source>
        <strain evidence="6 7">P1569</strain>
    </source>
</reference>
<dbReference type="PANTHER" id="PTHR45626:SF14">
    <property type="entry name" value="ATP-DEPENDENT DNA HELICASE (EUROFUNG)"/>
    <property type="match status" value="1"/>
</dbReference>
<dbReference type="Gene3D" id="3.40.50.300">
    <property type="entry name" value="P-loop containing nucleotide triphosphate hydrolases"/>
    <property type="match status" value="1"/>
</dbReference>
<keyword evidence="7" id="KW-1185">Reference proteome</keyword>
<evidence type="ECO:0000256" key="2">
    <source>
        <dbReference type="ARBA" id="ARBA00022801"/>
    </source>
</evidence>
<gene>
    <name evidence="6" type="ORF">F443_20028</name>
</gene>
<name>V9E4Q8_PHYNI</name>
<keyword evidence="1" id="KW-0547">Nucleotide-binding</keyword>
<keyword evidence="2" id="KW-0378">Hydrolase</keyword>
<evidence type="ECO:0000313" key="7">
    <source>
        <dbReference type="Proteomes" id="UP000018721"/>
    </source>
</evidence>
<dbReference type="AlphaFoldDB" id="V9E4Q8"/>
<dbReference type="HOGENOM" id="CLU_1139919_0_0_1"/>
<dbReference type="PANTHER" id="PTHR45626">
    <property type="entry name" value="TRANSCRIPTION TERMINATION FACTOR 2-RELATED"/>
    <property type="match status" value="1"/>
</dbReference>
<evidence type="ECO:0000256" key="4">
    <source>
        <dbReference type="SAM" id="MobiDB-lite"/>
    </source>
</evidence>
<dbReference type="GO" id="GO:0008094">
    <property type="term" value="F:ATP-dependent activity, acting on DNA"/>
    <property type="evidence" value="ECO:0007669"/>
    <property type="project" value="TreeGrafter"/>
</dbReference>
<evidence type="ECO:0000313" key="6">
    <source>
        <dbReference type="EMBL" id="ETI33287.1"/>
    </source>
</evidence>
<feature type="compositionally biased region" description="Basic residues" evidence="4">
    <location>
        <begin position="80"/>
        <end position="92"/>
    </location>
</feature>
<organism evidence="6 7">
    <name type="scientific">Phytophthora nicotianae P1569</name>
    <dbReference type="NCBI Taxonomy" id="1317065"/>
    <lineage>
        <taxon>Eukaryota</taxon>
        <taxon>Sar</taxon>
        <taxon>Stramenopiles</taxon>
        <taxon>Oomycota</taxon>
        <taxon>Peronosporomycetes</taxon>
        <taxon>Peronosporales</taxon>
        <taxon>Peronosporaceae</taxon>
        <taxon>Phytophthora</taxon>
    </lineage>
</organism>
<dbReference type="SUPFAM" id="SSF57850">
    <property type="entry name" value="RING/U-box"/>
    <property type="match status" value="1"/>
</dbReference>
<evidence type="ECO:0000256" key="1">
    <source>
        <dbReference type="ARBA" id="ARBA00022741"/>
    </source>
</evidence>
<dbReference type="GO" id="GO:0016787">
    <property type="term" value="F:hydrolase activity"/>
    <property type="evidence" value="ECO:0007669"/>
    <property type="project" value="UniProtKB-KW"/>
</dbReference>
<dbReference type="GO" id="GO:0005524">
    <property type="term" value="F:ATP binding"/>
    <property type="evidence" value="ECO:0007669"/>
    <property type="project" value="UniProtKB-KW"/>
</dbReference>
<dbReference type="InterPro" id="IPR049730">
    <property type="entry name" value="SNF2/RAD54-like_C"/>
</dbReference>
<dbReference type="InterPro" id="IPR027417">
    <property type="entry name" value="P-loop_NTPase"/>
</dbReference>
<evidence type="ECO:0000259" key="5">
    <source>
        <dbReference type="Pfam" id="PF00271"/>
    </source>
</evidence>
<proteinExistence type="predicted"/>
<dbReference type="eggNOG" id="ENOG502SF46">
    <property type="taxonomic scope" value="Eukaryota"/>
</dbReference>
<dbReference type="GO" id="GO:0006281">
    <property type="term" value="P:DNA repair"/>
    <property type="evidence" value="ECO:0007669"/>
    <property type="project" value="TreeGrafter"/>
</dbReference>
<dbReference type="InterPro" id="IPR050628">
    <property type="entry name" value="SNF2_RAD54_helicase_TF"/>
</dbReference>
<dbReference type="InterPro" id="IPR001650">
    <property type="entry name" value="Helicase_C-like"/>
</dbReference>
<dbReference type="Proteomes" id="UP000018721">
    <property type="component" value="Unassembled WGS sequence"/>
</dbReference>
<dbReference type="EMBL" id="ANIZ01003487">
    <property type="protein sequence ID" value="ETI33287.1"/>
    <property type="molecule type" value="Genomic_DNA"/>
</dbReference>
<evidence type="ECO:0000256" key="3">
    <source>
        <dbReference type="ARBA" id="ARBA00022840"/>
    </source>
</evidence>
<dbReference type="SUPFAM" id="SSF52540">
    <property type="entry name" value="P-loop containing nucleoside triphosphate hydrolases"/>
    <property type="match status" value="1"/>
</dbReference>
<dbReference type="Pfam" id="PF00271">
    <property type="entry name" value="Helicase_C"/>
    <property type="match status" value="1"/>
</dbReference>
<sequence>MESCRPQPSTKCRGCQRQFHLLLVNPCGHLSCSGCTEKRYQEPGAASCCLCHAPYSREGFKHLQPGIHAEPLEENDQTLKKKKKMKNKKRKRSDSFSKKPARPVNCKRDFWRIKSSKIFYVAARIGELIRECEHLPRERQHEFKAIVFSQSIWRAKVALEKQDIRTADFIPRINLRDRIKNLEAFRSQPDVHVLLLSNQGSHGLDLSFVTHMFLLEEIWDKSLEQQVISRANPMGAKETLTVEL</sequence>
<protein>
    <recommendedName>
        <fullName evidence="5">Helicase C-terminal domain-containing protein</fullName>
    </recommendedName>
</protein>
<keyword evidence="3" id="KW-0067">ATP-binding</keyword>
<feature type="region of interest" description="Disordered" evidence="4">
    <location>
        <begin position="75"/>
        <end position="102"/>
    </location>
</feature>
<dbReference type="CDD" id="cd18793">
    <property type="entry name" value="SF2_C_SNF"/>
    <property type="match status" value="1"/>
</dbReference>